<sequence length="761" mass="86268">MQWFRQFLRLTKQDLASAEPALWQQSVLRIILLSGLALVLVIVLHSSWQAWLQGSYHIIAITCSFYVSLLTALYLSRHHTKAGAVALLGVVIGAGLCMSLFIDDFSLAKLGVIFVYTLPMISLMFFGLRAAVFFMLLNLVPFGYMVWLNQPLHLTPWSFTLPDTALYLHGLLFLFFNLCMPLAFARIFGTLRRTSRRLGVLNLQLEQSHNYYEELFENNGSATLLVHSTGEVIKANGLARKLLQCETEPLRLDQLLQTQAGPLDPAHWAEDKIECQLQADPNHYMQLKHVIRTSSGHHILNLQDITPLKRLQQQFEQHQQKLDVWQHYDSLTSLPNRAGFLELGTQRLSTLQSNQFALVVIVRLCHIKTLNQQYGYDFGSRLMQRFAEKSRTVLPADAVLARVRGVKFAIWLQANLNATDPVHLAQMLCSNLPSEINIDGFPARMHYQFGLAVARLTTDEPLVLLERCELALEQSNPAQPLSFYDPGSALKLEQDYRLGNALRDALRLHQLELHLQPKVSPTGELQSFEALSRWTPNGEVVTPDRFIALAEQQGIIVQFSRCVLQQAVRLLQDWQERGWVYPVAVNLAGPELLDDSFFAELMSLGADHSWLTSQLQLEITETNIAVQHPTLHKRLKALSQYGFSISIDDFGTGHSSLSQLVDCAADTLKIDRRFVRAVPQDSRTVRILHTTVQLAKTLDLKLVAEGVELDVQRRFLQTLGCQQLQGYLFSAPQPICYWQRLLSQNPTPNLLHPESMQFQPT</sequence>
<dbReference type="SUPFAM" id="SSF141868">
    <property type="entry name" value="EAL domain-like"/>
    <property type="match status" value="1"/>
</dbReference>
<dbReference type="Pfam" id="PF00990">
    <property type="entry name" value="GGDEF"/>
    <property type="match status" value="1"/>
</dbReference>
<feature type="transmembrane region" description="Helical" evidence="1">
    <location>
        <begin position="131"/>
        <end position="147"/>
    </location>
</feature>
<dbReference type="SUPFAM" id="SSF55073">
    <property type="entry name" value="Nucleotide cyclase"/>
    <property type="match status" value="1"/>
</dbReference>
<name>A0ABV9JGJ1_9GAMM</name>
<dbReference type="Gene3D" id="3.30.70.270">
    <property type="match status" value="1"/>
</dbReference>
<feature type="transmembrane region" description="Helical" evidence="1">
    <location>
        <begin position="167"/>
        <end position="188"/>
    </location>
</feature>
<evidence type="ECO:0000259" key="3">
    <source>
        <dbReference type="PROSITE" id="PS50887"/>
    </source>
</evidence>
<dbReference type="SMART" id="SM00267">
    <property type="entry name" value="GGDEF"/>
    <property type="match status" value="1"/>
</dbReference>
<comment type="caution">
    <text evidence="4">The sequence shown here is derived from an EMBL/GenBank/DDBJ whole genome shotgun (WGS) entry which is preliminary data.</text>
</comment>
<dbReference type="PROSITE" id="PS50887">
    <property type="entry name" value="GGDEF"/>
    <property type="match status" value="1"/>
</dbReference>
<evidence type="ECO:0000313" key="5">
    <source>
        <dbReference type="Proteomes" id="UP001595962"/>
    </source>
</evidence>
<dbReference type="InterPro" id="IPR001633">
    <property type="entry name" value="EAL_dom"/>
</dbReference>
<feature type="transmembrane region" description="Helical" evidence="1">
    <location>
        <begin position="82"/>
        <end position="102"/>
    </location>
</feature>
<dbReference type="InterPro" id="IPR000160">
    <property type="entry name" value="GGDEF_dom"/>
</dbReference>
<dbReference type="SMART" id="SM00052">
    <property type="entry name" value="EAL"/>
    <property type="match status" value="1"/>
</dbReference>
<feature type="transmembrane region" description="Helical" evidence="1">
    <location>
        <begin position="27"/>
        <end position="48"/>
    </location>
</feature>
<feature type="transmembrane region" description="Helical" evidence="1">
    <location>
        <begin position="54"/>
        <end position="75"/>
    </location>
</feature>
<evidence type="ECO:0000259" key="2">
    <source>
        <dbReference type="PROSITE" id="PS50883"/>
    </source>
</evidence>
<dbReference type="EMBL" id="JBHSGB010000001">
    <property type="protein sequence ID" value="MFC4653568.1"/>
    <property type="molecule type" value="Genomic_DNA"/>
</dbReference>
<evidence type="ECO:0000313" key="4">
    <source>
        <dbReference type="EMBL" id="MFC4653568.1"/>
    </source>
</evidence>
<keyword evidence="5" id="KW-1185">Reference proteome</keyword>
<dbReference type="Pfam" id="PF00563">
    <property type="entry name" value="EAL"/>
    <property type="match status" value="1"/>
</dbReference>
<reference evidence="5" key="1">
    <citation type="journal article" date="2019" name="Int. J. Syst. Evol. Microbiol.">
        <title>The Global Catalogue of Microorganisms (GCM) 10K type strain sequencing project: providing services to taxonomists for standard genome sequencing and annotation.</title>
        <authorList>
            <consortium name="The Broad Institute Genomics Platform"/>
            <consortium name="The Broad Institute Genome Sequencing Center for Infectious Disease"/>
            <person name="Wu L."/>
            <person name="Ma J."/>
        </authorList>
    </citation>
    <scope>NUCLEOTIDE SEQUENCE [LARGE SCALE GENOMIC DNA]</scope>
    <source>
        <strain evidence="5">DT28</strain>
    </source>
</reference>
<dbReference type="InterPro" id="IPR043128">
    <property type="entry name" value="Rev_trsase/Diguanyl_cyclase"/>
</dbReference>
<feature type="domain" description="EAL" evidence="2">
    <location>
        <begin position="495"/>
        <end position="746"/>
    </location>
</feature>
<keyword evidence="1" id="KW-0812">Transmembrane</keyword>
<dbReference type="PANTHER" id="PTHR33121:SF70">
    <property type="entry name" value="SIGNALING PROTEIN YKOW"/>
    <property type="match status" value="1"/>
</dbReference>
<proteinExistence type="predicted"/>
<evidence type="ECO:0000256" key="1">
    <source>
        <dbReference type="SAM" id="Phobius"/>
    </source>
</evidence>
<dbReference type="Proteomes" id="UP001595962">
    <property type="component" value="Unassembled WGS sequence"/>
</dbReference>
<dbReference type="CDD" id="cd01948">
    <property type="entry name" value="EAL"/>
    <property type="match status" value="1"/>
</dbReference>
<dbReference type="InterPro" id="IPR035919">
    <property type="entry name" value="EAL_sf"/>
</dbReference>
<dbReference type="PROSITE" id="PS50883">
    <property type="entry name" value="EAL"/>
    <property type="match status" value="1"/>
</dbReference>
<protein>
    <submittedName>
        <fullName evidence="4">EAL domain-containing protein</fullName>
    </submittedName>
</protein>
<keyword evidence="1" id="KW-0472">Membrane</keyword>
<dbReference type="Gene3D" id="3.20.20.450">
    <property type="entry name" value="EAL domain"/>
    <property type="match status" value="1"/>
</dbReference>
<keyword evidence="1" id="KW-1133">Transmembrane helix</keyword>
<gene>
    <name evidence="4" type="ORF">ACFO3I_00885</name>
</gene>
<dbReference type="PANTHER" id="PTHR33121">
    <property type="entry name" value="CYCLIC DI-GMP PHOSPHODIESTERASE PDEF"/>
    <property type="match status" value="1"/>
</dbReference>
<organism evidence="4 5">
    <name type="scientific">Rheinheimera marina</name>
    <dbReference type="NCBI Taxonomy" id="1774958"/>
    <lineage>
        <taxon>Bacteria</taxon>
        <taxon>Pseudomonadati</taxon>
        <taxon>Pseudomonadota</taxon>
        <taxon>Gammaproteobacteria</taxon>
        <taxon>Chromatiales</taxon>
        <taxon>Chromatiaceae</taxon>
        <taxon>Rheinheimera</taxon>
    </lineage>
</organism>
<dbReference type="InterPro" id="IPR050706">
    <property type="entry name" value="Cyclic-di-GMP_PDE-like"/>
</dbReference>
<dbReference type="RefSeq" id="WP_377330961.1">
    <property type="nucleotide sequence ID" value="NZ_JBHSGB010000001.1"/>
</dbReference>
<accession>A0ABV9JGJ1</accession>
<dbReference type="InterPro" id="IPR029787">
    <property type="entry name" value="Nucleotide_cyclase"/>
</dbReference>
<feature type="domain" description="GGDEF" evidence="3">
    <location>
        <begin position="355"/>
        <end position="486"/>
    </location>
</feature>